<reference evidence="9" key="1">
    <citation type="journal article" date="2016" name="Nature">
        <title>The genome of the seagrass Zostera marina reveals angiosperm adaptation to the sea.</title>
        <authorList>
            <person name="Olsen J.L."/>
            <person name="Rouze P."/>
            <person name="Verhelst B."/>
            <person name="Lin Y.-C."/>
            <person name="Bayer T."/>
            <person name="Collen J."/>
            <person name="Dattolo E."/>
            <person name="De Paoli E."/>
            <person name="Dittami S."/>
            <person name="Maumus F."/>
            <person name="Michel G."/>
            <person name="Kersting A."/>
            <person name="Lauritano C."/>
            <person name="Lohaus R."/>
            <person name="Toepel M."/>
            <person name="Tonon T."/>
            <person name="Vanneste K."/>
            <person name="Amirebrahimi M."/>
            <person name="Brakel J."/>
            <person name="Bostroem C."/>
            <person name="Chovatia M."/>
            <person name="Grimwood J."/>
            <person name="Jenkins J.W."/>
            <person name="Jueterbock A."/>
            <person name="Mraz A."/>
            <person name="Stam W.T."/>
            <person name="Tice H."/>
            <person name="Bornberg-Bauer E."/>
            <person name="Green P.J."/>
            <person name="Pearson G.A."/>
            <person name="Procaccini G."/>
            <person name="Duarte C.M."/>
            <person name="Schmutz J."/>
            <person name="Reusch T.B.H."/>
            <person name="Van de Peer Y."/>
        </authorList>
    </citation>
    <scope>NUCLEOTIDE SEQUENCE [LARGE SCALE GENOMIC DNA]</scope>
    <source>
        <strain evidence="9">cv. Finnish</strain>
    </source>
</reference>
<evidence type="ECO:0000313" key="8">
    <source>
        <dbReference type="EMBL" id="KMZ74137.1"/>
    </source>
</evidence>
<keyword evidence="4" id="KW-0472">Membrane</keyword>
<dbReference type="InterPro" id="IPR007656">
    <property type="entry name" value="GTD-bd"/>
</dbReference>
<feature type="region of interest" description="Disordered" evidence="6">
    <location>
        <begin position="204"/>
        <end position="256"/>
    </location>
</feature>
<gene>
    <name evidence="8" type="ORF">ZOSMA_134G00050</name>
</gene>
<evidence type="ECO:0000256" key="2">
    <source>
        <dbReference type="ARBA" id="ARBA00022692"/>
    </source>
</evidence>
<accession>A0A0K9Q0X5</accession>
<evidence type="ECO:0000256" key="1">
    <source>
        <dbReference type="ARBA" id="ARBA00004370"/>
    </source>
</evidence>
<dbReference type="GO" id="GO:0016020">
    <property type="term" value="C:membrane"/>
    <property type="evidence" value="ECO:0007669"/>
    <property type="project" value="UniProtKB-SubCell"/>
</dbReference>
<dbReference type="Pfam" id="PF04576">
    <property type="entry name" value="Zein-binding"/>
    <property type="match status" value="1"/>
</dbReference>
<dbReference type="STRING" id="29655.A0A0K9Q0X5"/>
<evidence type="ECO:0000256" key="5">
    <source>
        <dbReference type="SAM" id="Coils"/>
    </source>
</evidence>
<evidence type="ECO:0000259" key="7">
    <source>
        <dbReference type="PROSITE" id="PS51775"/>
    </source>
</evidence>
<comment type="caution">
    <text evidence="8">The sequence shown here is derived from an EMBL/GenBank/DDBJ whole genome shotgun (WGS) entry which is preliminary data.</text>
</comment>
<name>A0A0K9Q0X5_ZOSMR</name>
<organism evidence="8 9">
    <name type="scientific">Zostera marina</name>
    <name type="common">Eelgrass</name>
    <dbReference type="NCBI Taxonomy" id="29655"/>
    <lineage>
        <taxon>Eukaryota</taxon>
        <taxon>Viridiplantae</taxon>
        <taxon>Streptophyta</taxon>
        <taxon>Embryophyta</taxon>
        <taxon>Tracheophyta</taxon>
        <taxon>Spermatophyta</taxon>
        <taxon>Magnoliopsida</taxon>
        <taxon>Liliopsida</taxon>
        <taxon>Zosteraceae</taxon>
        <taxon>Zostera</taxon>
    </lineage>
</organism>
<dbReference type="PANTHER" id="PTHR31422:SF0">
    <property type="entry name" value="MYOSIN-BINDING PROTEIN 7"/>
    <property type="match status" value="1"/>
</dbReference>
<dbReference type="Proteomes" id="UP000036987">
    <property type="component" value="Unassembled WGS sequence"/>
</dbReference>
<comment type="subcellular location">
    <subcellularLocation>
        <location evidence="1">Membrane</location>
    </subcellularLocation>
</comment>
<protein>
    <recommendedName>
        <fullName evidence="7">GTD-binding domain-containing protein</fullName>
    </recommendedName>
</protein>
<sequence length="409" mass="46294">MASDEAESCSFCSSSTPSLRRAVKRKSETTDADRFAVLCPPPTVSSSEYVLLARVQTDNECRALRETLATQNLTIHGLQVELDKERSASSSAASEAMSMILRLQRERSEIAMEARQFKRYSEEKMSHDQQVIGVLEDGIYKREHEIRILWQELQHYKDRLLTSGMPLDFDFDFDLDELGIDNDDGHDYPQINCQCGRKLSWDVEEENNEDEVTNSPTAGNDHRQKPEPEEEENEEEKFPVSVDPHPPIANASKEDESCDRVYTIDAIHDVAVQEESVVDAGIQEADMKKLYVRLSALEADRESLKQELVSIQNNSCQDVQLKELCMEIVQNLSKSVIVQSPRLAEDEELNDAVGVGSSDGGGSYKSWWFGFAKLPLKIRLGIPFVLKALILLIYRKQIVGFLCLKNLRT</sequence>
<feature type="domain" description="GTD-binding" evidence="7">
    <location>
        <begin position="59"/>
        <end position="157"/>
    </location>
</feature>
<dbReference type="OrthoDB" id="1933744at2759"/>
<dbReference type="PANTHER" id="PTHR31422">
    <property type="entry name" value="BNAANNG28530D PROTEIN"/>
    <property type="match status" value="1"/>
</dbReference>
<proteinExistence type="predicted"/>
<evidence type="ECO:0000256" key="6">
    <source>
        <dbReference type="SAM" id="MobiDB-lite"/>
    </source>
</evidence>
<keyword evidence="2" id="KW-0812">Transmembrane</keyword>
<evidence type="ECO:0000313" key="9">
    <source>
        <dbReference type="Proteomes" id="UP000036987"/>
    </source>
</evidence>
<dbReference type="AlphaFoldDB" id="A0A0K9Q0X5"/>
<feature type="coiled-coil region" evidence="5">
    <location>
        <begin position="287"/>
        <end position="314"/>
    </location>
</feature>
<keyword evidence="9" id="KW-1185">Reference proteome</keyword>
<keyword evidence="3" id="KW-1133">Transmembrane helix</keyword>
<keyword evidence="5" id="KW-0175">Coiled coil</keyword>
<dbReference type="PROSITE" id="PS51775">
    <property type="entry name" value="GTD_BINDING"/>
    <property type="match status" value="1"/>
</dbReference>
<evidence type="ECO:0000256" key="3">
    <source>
        <dbReference type="ARBA" id="ARBA00022989"/>
    </source>
</evidence>
<dbReference type="GO" id="GO:0080115">
    <property type="term" value="F:myosin XI tail binding"/>
    <property type="evidence" value="ECO:0007669"/>
    <property type="project" value="UniProtKB-ARBA"/>
</dbReference>
<evidence type="ECO:0000256" key="4">
    <source>
        <dbReference type="ARBA" id="ARBA00023136"/>
    </source>
</evidence>
<dbReference type="EMBL" id="LFYR01000405">
    <property type="protein sequence ID" value="KMZ74137.1"/>
    <property type="molecule type" value="Genomic_DNA"/>
</dbReference>